<accession>A0ABD5QGX9</accession>
<feature type="transmembrane region" description="Helical" evidence="6">
    <location>
        <begin position="374"/>
        <end position="391"/>
    </location>
</feature>
<evidence type="ECO:0000256" key="5">
    <source>
        <dbReference type="ARBA" id="ARBA00023136"/>
    </source>
</evidence>
<feature type="transmembrane region" description="Helical" evidence="6">
    <location>
        <begin position="86"/>
        <end position="104"/>
    </location>
</feature>
<feature type="domain" description="Major facilitator superfamily (MFS) profile" evidence="7">
    <location>
        <begin position="20"/>
        <end position="392"/>
    </location>
</feature>
<feature type="transmembrane region" description="Helical" evidence="6">
    <location>
        <begin position="12"/>
        <end position="31"/>
    </location>
</feature>
<reference evidence="8 9" key="1">
    <citation type="journal article" date="2019" name="Int. J. Syst. Evol. Microbiol.">
        <title>The Global Catalogue of Microorganisms (GCM) 10K type strain sequencing project: providing services to taxonomists for standard genome sequencing and annotation.</title>
        <authorList>
            <consortium name="The Broad Institute Genomics Platform"/>
            <consortium name="The Broad Institute Genome Sequencing Center for Infectious Disease"/>
            <person name="Wu L."/>
            <person name="Ma J."/>
        </authorList>
    </citation>
    <scope>NUCLEOTIDE SEQUENCE [LARGE SCALE GENOMIC DNA]</scope>
    <source>
        <strain evidence="8 9">CGMCC 1.15824</strain>
    </source>
</reference>
<feature type="transmembrane region" description="Helical" evidence="6">
    <location>
        <begin position="256"/>
        <end position="276"/>
    </location>
</feature>
<keyword evidence="4 6" id="KW-1133">Transmembrane helix</keyword>
<dbReference type="Proteomes" id="UP001595925">
    <property type="component" value="Unassembled WGS sequence"/>
</dbReference>
<evidence type="ECO:0000259" key="7">
    <source>
        <dbReference type="PROSITE" id="PS50850"/>
    </source>
</evidence>
<dbReference type="SUPFAM" id="SSF103473">
    <property type="entry name" value="MFS general substrate transporter"/>
    <property type="match status" value="1"/>
</dbReference>
<evidence type="ECO:0000256" key="1">
    <source>
        <dbReference type="ARBA" id="ARBA00004651"/>
    </source>
</evidence>
<dbReference type="RefSeq" id="WP_224828366.1">
    <property type="nucleotide sequence ID" value="NZ_JAIVEF010000006.1"/>
</dbReference>
<dbReference type="AlphaFoldDB" id="A0ABD5QGX9"/>
<feature type="transmembrane region" description="Helical" evidence="6">
    <location>
        <begin position="110"/>
        <end position="128"/>
    </location>
</feature>
<feature type="transmembrane region" description="Helical" evidence="6">
    <location>
        <begin position="149"/>
        <end position="168"/>
    </location>
</feature>
<dbReference type="Gene3D" id="1.20.1250.20">
    <property type="entry name" value="MFS general substrate transporter like domains"/>
    <property type="match status" value="1"/>
</dbReference>
<dbReference type="InterPro" id="IPR036259">
    <property type="entry name" value="MFS_trans_sf"/>
</dbReference>
<keyword evidence="3 6" id="KW-0812">Transmembrane</keyword>
<sequence length="392" mass="40291">MHAGERSGGERLIGGYSGRLLIGLSTGYLAIQLGRNVLSPLLPAIVEDLAISSFEAGVAISVLSAAYALCMYPGGRLSDQLTRKTVLVAAALVAAAGFGVLSVAGSYPALLGGAATAGLGAGLYWIALRGLLADLFVDRRGQAFGVQDALGFVGPIVAAGGAVAVLSIGGWRLAFPPLVAFLVASATFAHRRIDEPYELARVGFDLLATGWRVFGDRQVRWLVVGYTCGIFAMQAVIGFLPLFLQAERGLPSAYASAGFAVLFLGAVITMPTAGYLGDRLSHVPVAVGGLCLSIAGLLGFVLGPSLPVIALGILSFGLGIWAFPPVIQAHLMTRFPDESMGGDFGAFKTIYAGVGSLGPAYVGFAAGVVGYTPAFLGLIALLVAAIVVFLWV</sequence>
<feature type="transmembrane region" description="Helical" evidence="6">
    <location>
        <begin position="221"/>
        <end position="244"/>
    </location>
</feature>
<feature type="transmembrane region" description="Helical" evidence="6">
    <location>
        <begin position="283"/>
        <end position="302"/>
    </location>
</feature>
<organism evidence="8 9">
    <name type="scientific">Saliphagus infecundisoli</name>
    <dbReference type="NCBI Taxonomy" id="1849069"/>
    <lineage>
        <taxon>Archaea</taxon>
        <taxon>Methanobacteriati</taxon>
        <taxon>Methanobacteriota</taxon>
        <taxon>Stenosarchaea group</taxon>
        <taxon>Halobacteria</taxon>
        <taxon>Halobacteriales</taxon>
        <taxon>Natrialbaceae</taxon>
        <taxon>Saliphagus</taxon>
    </lineage>
</organism>
<dbReference type="PANTHER" id="PTHR43124:SF3">
    <property type="entry name" value="CHLORAMPHENICOL EFFLUX PUMP RV0191"/>
    <property type="match status" value="1"/>
</dbReference>
<dbReference type="InterPro" id="IPR050189">
    <property type="entry name" value="MFS_Efflux_Transporters"/>
</dbReference>
<evidence type="ECO:0000256" key="3">
    <source>
        <dbReference type="ARBA" id="ARBA00022692"/>
    </source>
</evidence>
<feature type="transmembrane region" description="Helical" evidence="6">
    <location>
        <begin position="308"/>
        <end position="329"/>
    </location>
</feature>
<dbReference type="PROSITE" id="PS50850">
    <property type="entry name" value="MFS"/>
    <property type="match status" value="1"/>
</dbReference>
<dbReference type="InterPro" id="IPR011701">
    <property type="entry name" value="MFS"/>
</dbReference>
<keyword evidence="2" id="KW-1003">Cell membrane</keyword>
<comment type="caution">
    <text evidence="8">The sequence shown here is derived from an EMBL/GenBank/DDBJ whole genome shotgun (WGS) entry which is preliminary data.</text>
</comment>
<evidence type="ECO:0000256" key="6">
    <source>
        <dbReference type="SAM" id="Phobius"/>
    </source>
</evidence>
<dbReference type="PANTHER" id="PTHR43124">
    <property type="entry name" value="PURINE EFFLUX PUMP PBUE"/>
    <property type="match status" value="1"/>
</dbReference>
<dbReference type="InterPro" id="IPR020846">
    <property type="entry name" value="MFS_dom"/>
</dbReference>
<evidence type="ECO:0000256" key="4">
    <source>
        <dbReference type="ARBA" id="ARBA00022989"/>
    </source>
</evidence>
<comment type="subcellular location">
    <subcellularLocation>
        <location evidence="1">Cell membrane</location>
        <topology evidence="1">Multi-pass membrane protein</topology>
    </subcellularLocation>
</comment>
<dbReference type="EMBL" id="JBHSJG010000038">
    <property type="protein sequence ID" value="MFC4988930.1"/>
    <property type="molecule type" value="Genomic_DNA"/>
</dbReference>
<evidence type="ECO:0000313" key="9">
    <source>
        <dbReference type="Proteomes" id="UP001595925"/>
    </source>
</evidence>
<dbReference type="Pfam" id="PF07690">
    <property type="entry name" value="MFS_1"/>
    <property type="match status" value="1"/>
</dbReference>
<keyword evidence="5 6" id="KW-0472">Membrane</keyword>
<feature type="transmembrane region" description="Helical" evidence="6">
    <location>
        <begin position="51"/>
        <end position="74"/>
    </location>
</feature>
<dbReference type="GO" id="GO:0005886">
    <property type="term" value="C:plasma membrane"/>
    <property type="evidence" value="ECO:0007669"/>
    <property type="project" value="UniProtKB-SubCell"/>
</dbReference>
<protein>
    <submittedName>
        <fullName evidence="8">MFS transporter</fullName>
    </submittedName>
</protein>
<name>A0ABD5QGX9_9EURY</name>
<proteinExistence type="predicted"/>
<keyword evidence="9" id="KW-1185">Reference proteome</keyword>
<evidence type="ECO:0000313" key="8">
    <source>
        <dbReference type="EMBL" id="MFC4988930.1"/>
    </source>
</evidence>
<evidence type="ECO:0000256" key="2">
    <source>
        <dbReference type="ARBA" id="ARBA00022475"/>
    </source>
</evidence>
<gene>
    <name evidence="8" type="ORF">ACFPFO_14380</name>
</gene>